<dbReference type="Proteomes" id="UP001152320">
    <property type="component" value="Chromosome 14"/>
</dbReference>
<evidence type="ECO:0000313" key="9">
    <source>
        <dbReference type="Proteomes" id="UP001152320"/>
    </source>
</evidence>
<dbReference type="GO" id="GO:0016485">
    <property type="term" value="P:protein processing"/>
    <property type="evidence" value="ECO:0007669"/>
    <property type="project" value="InterPro"/>
</dbReference>
<dbReference type="InterPro" id="IPR009294">
    <property type="entry name" value="Aph-1"/>
</dbReference>
<evidence type="ECO:0000256" key="7">
    <source>
        <dbReference type="SAM" id="Phobius"/>
    </source>
</evidence>
<keyword evidence="3 7" id="KW-0812">Transmembrane</keyword>
<feature type="transmembrane region" description="Helical" evidence="7">
    <location>
        <begin position="6"/>
        <end position="26"/>
    </location>
</feature>
<accession>A0A9Q1BNH9</accession>
<evidence type="ECO:0000256" key="5">
    <source>
        <dbReference type="ARBA" id="ARBA00022989"/>
    </source>
</evidence>
<dbReference type="Pfam" id="PF06105">
    <property type="entry name" value="Aph-1"/>
    <property type="match status" value="1"/>
</dbReference>
<sequence length="254" mass="28343">MTILQLVGAIGIAYGPASALFIITIAREPLRIIVMMSGMFFWLLSLLLSSLWWFMFVGLRDKIAFGLTFSILFQEMFRYALYLLLSKAEAGLQTFSQNEEERRHADGSVTDSKKHEYAYVAGLGFGIMSGLFALINVLDDSSGPGTVGIHDGSLNFLITSAFFTMIMILLHIMWNVVFYWGLENEKYWAPVLVVLSHLLVSELTLLKGDRLYMIALPIAVINLLVMSVIAFIGVGGSMNTIIAACSCKRRQYQL</sequence>
<dbReference type="OrthoDB" id="6507463at2759"/>
<protein>
    <submittedName>
        <fullName evidence="8">Gamma-secretase subunit APH-1A</fullName>
    </submittedName>
</protein>
<feature type="transmembrane region" description="Helical" evidence="7">
    <location>
        <begin position="63"/>
        <end position="85"/>
    </location>
</feature>
<dbReference type="AlphaFoldDB" id="A0A9Q1BNH9"/>
<dbReference type="PANTHER" id="PTHR12889">
    <property type="entry name" value="GAMMA-SECRETASE SUBUNIT APH-1"/>
    <property type="match status" value="1"/>
</dbReference>
<name>A0A9Q1BNH9_HOLLE</name>
<evidence type="ECO:0000256" key="3">
    <source>
        <dbReference type="ARBA" id="ARBA00022692"/>
    </source>
</evidence>
<evidence type="ECO:0000256" key="4">
    <source>
        <dbReference type="ARBA" id="ARBA00022976"/>
    </source>
</evidence>
<keyword evidence="4" id="KW-0914">Notch signaling pathway</keyword>
<comment type="similarity">
    <text evidence="2">Belongs to the APH-1 family.</text>
</comment>
<keyword evidence="6 7" id="KW-0472">Membrane</keyword>
<proteinExistence type="inferred from homology"/>
<dbReference type="GO" id="GO:0016020">
    <property type="term" value="C:membrane"/>
    <property type="evidence" value="ECO:0007669"/>
    <property type="project" value="UniProtKB-SubCell"/>
</dbReference>
<feature type="transmembrane region" description="Helical" evidence="7">
    <location>
        <begin position="187"/>
        <end position="206"/>
    </location>
</feature>
<gene>
    <name evidence="8" type="ORF">HOLleu_29184</name>
</gene>
<dbReference type="EMBL" id="JAIZAY010000014">
    <property type="protein sequence ID" value="KAJ8029720.1"/>
    <property type="molecule type" value="Genomic_DNA"/>
</dbReference>
<comment type="subcellular location">
    <subcellularLocation>
        <location evidence="1">Membrane</location>
        <topology evidence="1">Multi-pass membrane protein</topology>
    </subcellularLocation>
</comment>
<evidence type="ECO:0000256" key="2">
    <source>
        <dbReference type="ARBA" id="ARBA00005577"/>
    </source>
</evidence>
<keyword evidence="9" id="KW-1185">Reference proteome</keyword>
<comment type="caution">
    <text evidence="8">The sequence shown here is derived from an EMBL/GenBank/DDBJ whole genome shotgun (WGS) entry which is preliminary data.</text>
</comment>
<feature type="transmembrane region" description="Helical" evidence="7">
    <location>
        <begin position="33"/>
        <end position="57"/>
    </location>
</feature>
<feature type="transmembrane region" description="Helical" evidence="7">
    <location>
        <begin position="212"/>
        <end position="234"/>
    </location>
</feature>
<evidence type="ECO:0000256" key="6">
    <source>
        <dbReference type="ARBA" id="ARBA00023136"/>
    </source>
</evidence>
<feature type="transmembrane region" description="Helical" evidence="7">
    <location>
        <begin position="158"/>
        <end position="180"/>
    </location>
</feature>
<organism evidence="8 9">
    <name type="scientific">Holothuria leucospilota</name>
    <name type="common">Black long sea cucumber</name>
    <name type="synonym">Mertensiothuria leucospilota</name>
    <dbReference type="NCBI Taxonomy" id="206669"/>
    <lineage>
        <taxon>Eukaryota</taxon>
        <taxon>Metazoa</taxon>
        <taxon>Echinodermata</taxon>
        <taxon>Eleutherozoa</taxon>
        <taxon>Echinozoa</taxon>
        <taxon>Holothuroidea</taxon>
        <taxon>Aspidochirotacea</taxon>
        <taxon>Aspidochirotida</taxon>
        <taxon>Holothuriidae</taxon>
        <taxon>Holothuria</taxon>
    </lineage>
</organism>
<reference evidence="8" key="1">
    <citation type="submission" date="2021-10" db="EMBL/GenBank/DDBJ databases">
        <title>Tropical sea cucumber genome reveals ecological adaptation and Cuvierian tubules defense mechanism.</title>
        <authorList>
            <person name="Chen T."/>
        </authorList>
    </citation>
    <scope>NUCLEOTIDE SEQUENCE</scope>
    <source>
        <strain evidence="8">Nanhai2018</strain>
        <tissue evidence="8">Muscle</tissue>
    </source>
</reference>
<keyword evidence="5 7" id="KW-1133">Transmembrane helix</keyword>
<evidence type="ECO:0000256" key="1">
    <source>
        <dbReference type="ARBA" id="ARBA00004141"/>
    </source>
</evidence>
<feature type="transmembrane region" description="Helical" evidence="7">
    <location>
        <begin position="117"/>
        <end position="138"/>
    </location>
</feature>
<dbReference type="GO" id="GO:0007219">
    <property type="term" value="P:Notch signaling pathway"/>
    <property type="evidence" value="ECO:0007669"/>
    <property type="project" value="UniProtKB-KW"/>
</dbReference>
<evidence type="ECO:0000313" key="8">
    <source>
        <dbReference type="EMBL" id="KAJ8029720.1"/>
    </source>
</evidence>